<accession>A0A511DL55</accession>
<comment type="pathway">
    <text evidence="1">Glycan biosynthesis; glycogen biosynthesis.</text>
</comment>
<evidence type="ECO:0000256" key="13">
    <source>
        <dbReference type="ARBA" id="ARBA00031251"/>
    </source>
</evidence>
<evidence type="ECO:0000256" key="4">
    <source>
        <dbReference type="ARBA" id="ARBA00011962"/>
    </source>
</evidence>
<protein>
    <recommendedName>
        <fullName evidence="5">Maltokinase</fullName>
        <ecNumber evidence="4">2.7.1.175</ecNumber>
    </recommendedName>
    <alternativeName>
        <fullName evidence="13">Maltose-1-phosphate synthase</fullName>
    </alternativeName>
</protein>
<keyword evidence="12" id="KW-0119">Carbohydrate metabolism</keyword>
<keyword evidence="6" id="KW-0321">Glycogen metabolism</keyword>
<dbReference type="Gene3D" id="3.90.1200.10">
    <property type="match status" value="1"/>
</dbReference>
<dbReference type="GO" id="GO:0005978">
    <property type="term" value="P:glycogen biosynthetic process"/>
    <property type="evidence" value="ECO:0007669"/>
    <property type="project" value="UniProtKB-UniPathway"/>
</dbReference>
<comment type="caution">
    <text evidence="16">The sequence shown here is derived from an EMBL/GenBank/DDBJ whole genome shotgun (WGS) entry which is preliminary data.</text>
</comment>
<comment type="subunit">
    <text evidence="3">Monomer.</text>
</comment>
<dbReference type="Proteomes" id="UP000321685">
    <property type="component" value="Unassembled WGS sequence"/>
</dbReference>
<keyword evidence="8" id="KW-0547">Nucleotide-binding</keyword>
<dbReference type="SUPFAM" id="SSF56112">
    <property type="entry name" value="Protein kinase-like (PK-like)"/>
    <property type="match status" value="1"/>
</dbReference>
<comment type="catalytic activity">
    <reaction evidence="14">
        <text>D-maltose + ATP = alpha-maltose 1-phosphate + ADP + H(+)</text>
        <dbReference type="Rhea" id="RHEA:31915"/>
        <dbReference type="ChEBI" id="CHEBI:15378"/>
        <dbReference type="ChEBI" id="CHEBI:17306"/>
        <dbReference type="ChEBI" id="CHEBI:30616"/>
        <dbReference type="ChEBI" id="CHEBI:63576"/>
        <dbReference type="ChEBI" id="CHEBI:456216"/>
        <dbReference type="EC" id="2.7.1.175"/>
    </reaction>
</comment>
<evidence type="ECO:0000256" key="5">
    <source>
        <dbReference type="ARBA" id="ARBA00013882"/>
    </source>
</evidence>
<dbReference type="EC" id="2.7.1.175" evidence="4"/>
<keyword evidence="10" id="KW-0067">ATP-binding</keyword>
<keyword evidence="11" id="KW-0320">Glycogen biosynthesis</keyword>
<dbReference type="UniPathway" id="UPA00164"/>
<evidence type="ECO:0000313" key="17">
    <source>
        <dbReference type="Proteomes" id="UP000321685"/>
    </source>
</evidence>
<evidence type="ECO:0000313" key="16">
    <source>
        <dbReference type="EMBL" id="GEL25137.1"/>
    </source>
</evidence>
<dbReference type="GO" id="GO:0005524">
    <property type="term" value="F:ATP binding"/>
    <property type="evidence" value="ECO:0007669"/>
    <property type="project" value="UniProtKB-KW"/>
</dbReference>
<reference evidence="16 17" key="1">
    <citation type="submission" date="2019-07" db="EMBL/GenBank/DDBJ databases">
        <title>Whole genome shotgun sequence of Pseudonocardia sulfidoxydans NBRC 16205.</title>
        <authorList>
            <person name="Hosoyama A."/>
            <person name="Uohara A."/>
            <person name="Ohji S."/>
            <person name="Ichikawa N."/>
        </authorList>
    </citation>
    <scope>NUCLEOTIDE SEQUENCE [LARGE SCALE GENOMIC DNA]</scope>
    <source>
        <strain evidence="16 17">NBRC 16205</strain>
    </source>
</reference>
<dbReference type="AlphaFoldDB" id="A0A511DL55"/>
<evidence type="ECO:0000256" key="11">
    <source>
        <dbReference type="ARBA" id="ARBA00023056"/>
    </source>
</evidence>
<dbReference type="EMBL" id="BJVJ01000046">
    <property type="protein sequence ID" value="GEL25137.1"/>
    <property type="molecule type" value="Genomic_DNA"/>
</dbReference>
<evidence type="ECO:0000256" key="7">
    <source>
        <dbReference type="ARBA" id="ARBA00022679"/>
    </source>
</evidence>
<evidence type="ECO:0000256" key="10">
    <source>
        <dbReference type="ARBA" id="ARBA00022840"/>
    </source>
</evidence>
<evidence type="ECO:0000256" key="6">
    <source>
        <dbReference type="ARBA" id="ARBA00022600"/>
    </source>
</evidence>
<evidence type="ECO:0000256" key="12">
    <source>
        <dbReference type="ARBA" id="ARBA00023277"/>
    </source>
</evidence>
<dbReference type="OrthoDB" id="3787729at2"/>
<keyword evidence="17" id="KW-1185">Reference proteome</keyword>
<evidence type="ECO:0000256" key="3">
    <source>
        <dbReference type="ARBA" id="ARBA00011245"/>
    </source>
</evidence>
<evidence type="ECO:0000256" key="9">
    <source>
        <dbReference type="ARBA" id="ARBA00022777"/>
    </source>
</evidence>
<comment type="similarity">
    <text evidence="2">Belongs to the aminoglycoside phosphotransferase family.</text>
</comment>
<evidence type="ECO:0000256" key="14">
    <source>
        <dbReference type="ARBA" id="ARBA00049067"/>
    </source>
</evidence>
<sequence length="468" mass="50278">MNSPPSPDLAALLADWIPRQRWFGAKGRAVASVSVVATTPLPVDGVDVEHVVAEVAFADGGPAAHFQVLAARRAAGGDDFEHAAIGVDGDRLVYDGLWDPAVSGWLLRAIREGREVGELRFVPEPGIEIPPAPPGRVLGVEQSNTSVVFGEKSILKLFRRVAAGGNPDLELHRALRAVGGTEVATLQGAVEGVLHGESAVLGMLQDYASNSAEGWAMALASVRDLLAEADLRADEVGGDFAAEANRLGQTIAVLHSDLVRALGTAERDPGEIAAAMRARLAVAATDVPALEPHSAAIRGVYDELAALPAPLPAQRVHGDLHLGQTLRTPLGWLVIDFEGEPATPLELRVRPDSPLRDVAGMLRSFDYAANHQLLETDEPEPDQQRVWRSTEWADRNRSAFLDGYAARTGSDPREHELVLRAYELDKAVYEVVYETRNRPTWAPIPLRSIARLLNPERGTAGVPIDSVQ</sequence>
<dbReference type="GO" id="GO:0016301">
    <property type="term" value="F:kinase activity"/>
    <property type="evidence" value="ECO:0007669"/>
    <property type="project" value="UniProtKB-KW"/>
</dbReference>
<dbReference type="RefSeq" id="WP_147110770.1">
    <property type="nucleotide sequence ID" value="NZ_BJVJ01000046.1"/>
</dbReference>
<evidence type="ECO:0000256" key="1">
    <source>
        <dbReference type="ARBA" id="ARBA00004964"/>
    </source>
</evidence>
<keyword evidence="7" id="KW-0808">Transferase</keyword>
<dbReference type="InterPro" id="IPR040999">
    <property type="entry name" value="Mak_N_cap"/>
</dbReference>
<dbReference type="InterPro" id="IPR011009">
    <property type="entry name" value="Kinase-like_dom_sf"/>
</dbReference>
<keyword evidence="9 16" id="KW-0418">Kinase</keyword>
<feature type="domain" description="Maltokinase N-terminal cap" evidence="15">
    <location>
        <begin position="16"/>
        <end position="99"/>
    </location>
</feature>
<dbReference type="Pfam" id="PF18085">
    <property type="entry name" value="Mak_N_cap"/>
    <property type="match status" value="1"/>
</dbReference>
<evidence type="ECO:0000256" key="2">
    <source>
        <dbReference type="ARBA" id="ARBA00006219"/>
    </source>
</evidence>
<name>A0A511DL55_9PSEU</name>
<proteinExistence type="inferred from homology"/>
<evidence type="ECO:0000256" key="8">
    <source>
        <dbReference type="ARBA" id="ARBA00022741"/>
    </source>
</evidence>
<organism evidence="16 17">
    <name type="scientific">Pseudonocardia sulfidoxydans NBRC 16205</name>
    <dbReference type="NCBI Taxonomy" id="1223511"/>
    <lineage>
        <taxon>Bacteria</taxon>
        <taxon>Bacillati</taxon>
        <taxon>Actinomycetota</taxon>
        <taxon>Actinomycetes</taxon>
        <taxon>Pseudonocardiales</taxon>
        <taxon>Pseudonocardiaceae</taxon>
        <taxon>Pseudonocardia</taxon>
    </lineage>
</organism>
<gene>
    <name evidence="16" type="primary">mak</name>
    <name evidence="16" type="ORF">PSU4_40910</name>
</gene>
<evidence type="ECO:0000259" key="15">
    <source>
        <dbReference type="Pfam" id="PF18085"/>
    </source>
</evidence>